<dbReference type="GO" id="GO:0009409">
    <property type="term" value="P:response to cold"/>
    <property type="evidence" value="ECO:0007669"/>
    <property type="project" value="UniProtKB-ARBA"/>
</dbReference>
<organism evidence="2 3">
    <name type="scientific">Buddleja alternifolia</name>
    <dbReference type="NCBI Taxonomy" id="168488"/>
    <lineage>
        <taxon>Eukaryota</taxon>
        <taxon>Viridiplantae</taxon>
        <taxon>Streptophyta</taxon>
        <taxon>Embryophyta</taxon>
        <taxon>Tracheophyta</taxon>
        <taxon>Spermatophyta</taxon>
        <taxon>Magnoliopsida</taxon>
        <taxon>eudicotyledons</taxon>
        <taxon>Gunneridae</taxon>
        <taxon>Pentapetalae</taxon>
        <taxon>asterids</taxon>
        <taxon>lamiids</taxon>
        <taxon>Lamiales</taxon>
        <taxon>Scrophulariaceae</taxon>
        <taxon>Buddlejeae</taxon>
        <taxon>Buddleja</taxon>
    </lineage>
</organism>
<protein>
    <recommendedName>
        <fullName evidence="4">Prefoldin subunit 1</fullName>
    </recommendedName>
</protein>
<accession>A0AAV6Y968</accession>
<dbReference type="GO" id="GO:0016272">
    <property type="term" value="C:prefoldin complex"/>
    <property type="evidence" value="ECO:0007669"/>
    <property type="project" value="InterPro"/>
</dbReference>
<evidence type="ECO:0008006" key="4">
    <source>
        <dbReference type="Google" id="ProtNLM"/>
    </source>
</evidence>
<dbReference type="InterPro" id="IPR002777">
    <property type="entry name" value="PFD_beta-like"/>
</dbReference>
<dbReference type="Proteomes" id="UP000826271">
    <property type="component" value="Unassembled WGS sequence"/>
</dbReference>
<sequence>MSSNTPSSSDLLKQVRSHEVAIAELTNLSSSRAVYEKNGNIFFRTTIPKATTSEQKQLDTAKARLQKLSSS</sequence>
<dbReference type="EMBL" id="WHWC01000001">
    <property type="protein sequence ID" value="KAG8391394.1"/>
    <property type="molecule type" value="Genomic_DNA"/>
</dbReference>
<dbReference type="GO" id="GO:0006457">
    <property type="term" value="P:protein folding"/>
    <property type="evidence" value="ECO:0007669"/>
    <property type="project" value="InterPro"/>
</dbReference>
<dbReference type="Pfam" id="PF01920">
    <property type="entry name" value="Prefoldin_2"/>
    <property type="match status" value="1"/>
</dbReference>
<comment type="similarity">
    <text evidence="1">Belongs to the prefoldin subunit beta family.</text>
</comment>
<dbReference type="SUPFAM" id="SSF46579">
    <property type="entry name" value="Prefoldin"/>
    <property type="match status" value="1"/>
</dbReference>
<evidence type="ECO:0000256" key="1">
    <source>
        <dbReference type="ARBA" id="ARBA00008045"/>
    </source>
</evidence>
<dbReference type="GO" id="GO:0051082">
    <property type="term" value="F:unfolded protein binding"/>
    <property type="evidence" value="ECO:0007669"/>
    <property type="project" value="InterPro"/>
</dbReference>
<keyword evidence="3" id="KW-1185">Reference proteome</keyword>
<comment type="caution">
    <text evidence="2">The sequence shown here is derived from an EMBL/GenBank/DDBJ whole genome shotgun (WGS) entry which is preliminary data.</text>
</comment>
<evidence type="ECO:0000313" key="2">
    <source>
        <dbReference type="EMBL" id="KAG8391394.1"/>
    </source>
</evidence>
<gene>
    <name evidence="2" type="ORF">BUALT_Bualt01G0183100</name>
</gene>
<dbReference type="InterPro" id="IPR009053">
    <property type="entry name" value="Prefoldin"/>
</dbReference>
<name>A0AAV6Y968_9LAMI</name>
<dbReference type="AlphaFoldDB" id="A0AAV6Y968"/>
<dbReference type="Gene3D" id="1.10.287.370">
    <property type="match status" value="1"/>
</dbReference>
<evidence type="ECO:0000313" key="3">
    <source>
        <dbReference type="Proteomes" id="UP000826271"/>
    </source>
</evidence>
<proteinExistence type="inferred from homology"/>
<reference evidence="2" key="1">
    <citation type="submission" date="2019-10" db="EMBL/GenBank/DDBJ databases">
        <authorList>
            <person name="Zhang R."/>
            <person name="Pan Y."/>
            <person name="Wang J."/>
            <person name="Ma R."/>
            <person name="Yu S."/>
        </authorList>
    </citation>
    <scope>NUCLEOTIDE SEQUENCE</scope>
    <source>
        <strain evidence="2">LA-IB0</strain>
        <tissue evidence="2">Leaf</tissue>
    </source>
</reference>